<dbReference type="GO" id="GO:0009366">
    <property type="term" value="C:enterobactin synthetase complex"/>
    <property type="evidence" value="ECO:0007669"/>
    <property type="project" value="TreeGrafter"/>
</dbReference>
<dbReference type="InterPro" id="IPR010071">
    <property type="entry name" value="AA_adenyl_dom"/>
</dbReference>
<dbReference type="InterPro" id="IPR020802">
    <property type="entry name" value="TesA-like"/>
</dbReference>
<keyword evidence="3" id="KW-0596">Phosphopantetheine</keyword>
<evidence type="ECO:0000313" key="7">
    <source>
        <dbReference type="Proteomes" id="UP000007113"/>
    </source>
</evidence>
<comment type="cofactor">
    <cofactor evidence="1">
        <name>pantetheine 4'-phosphate</name>
        <dbReference type="ChEBI" id="CHEBI:47942"/>
    </cofactor>
</comment>
<dbReference type="Pfam" id="PF13193">
    <property type="entry name" value="AMP-binding_C"/>
    <property type="match status" value="1"/>
</dbReference>
<dbReference type="SMART" id="SM00824">
    <property type="entry name" value="PKS_TE"/>
    <property type="match status" value="1"/>
</dbReference>
<dbReference type="HOGENOM" id="CLU_000022_2_13_0"/>
<dbReference type="Gene3D" id="3.30.300.30">
    <property type="match status" value="1"/>
</dbReference>
<keyword evidence="4" id="KW-0597">Phosphoprotein</keyword>
<dbReference type="NCBIfam" id="TIGR01733">
    <property type="entry name" value="AA-adenyl-dom"/>
    <property type="match status" value="1"/>
</dbReference>
<dbReference type="PANTHER" id="PTHR45527:SF1">
    <property type="entry name" value="FATTY ACID SYNTHASE"/>
    <property type="match status" value="1"/>
</dbReference>
<dbReference type="InterPro" id="IPR000873">
    <property type="entry name" value="AMP-dep_synth/lig_dom"/>
</dbReference>
<dbReference type="PROSITE" id="PS00012">
    <property type="entry name" value="PHOSPHOPANTETHEINE"/>
    <property type="match status" value="1"/>
</dbReference>
<feature type="domain" description="Carrier" evidence="5">
    <location>
        <begin position="959"/>
        <end position="1034"/>
    </location>
</feature>
<dbReference type="eggNOG" id="COG3319">
    <property type="taxonomic scope" value="Bacteria"/>
</dbReference>
<dbReference type="PROSITE" id="PS00455">
    <property type="entry name" value="AMP_BINDING"/>
    <property type="match status" value="1"/>
</dbReference>
<dbReference type="GO" id="GO:0009239">
    <property type="term" value="P:enterobactin biosynthetic process"/>
    <property type="evidence" value="ECO:0007669"/>
    <property type="project" value="TreeGrafter"/>
</dbReference>
<dbReference type="GO" id="GO:0005829">
    <property type="term" value="C:cytosol"/>
    <property type="evidence" value="ECO:0007669"/>
    <property type="project" value="TreeGrafter"/>
</dbReference>
<dbReference type="Pfam" id="PF00975">
    <property type="entry name" value="Thioesterase"/>
    <property type="match status" value="1"/>
</dbReference>
<evidence type="ECO:0000313" key="6">
    <source>
        <dbReference type="EMBL" id="AEU38334.1"/>
    </source>
</evidence>
<dbReference type="Gene3D" id="3.30.559.10">
    <property type="entry name" value="Chloramphenicol acetyltransferase-like domain"/>
    <property type="match status" value="1"/>
</dbReference>
<dbReference type="InterPro" id="IPR029058">
    <property type="entry name" value="AB_hydrolase_fold"/>
</dbReference>
<evidence type="ECO:0000259" key="5">
    <source>
        <dbReference type="PROSITE" id="PS50075"/>
    </source>
</evidence>
<dbReference type="InterPro" id="IPR025110">
    <property type="entry name" value="AMP-bd_C"/>
</dbReference>
<dbReference type="SUPFAM" id="SSF56801">
    <property type="entry name" value="Acetyl-CoA synthetase-like"/>
    <property type="match status" value="1"/>
</dbReference>
<dbReference type="SMART" id="SM00823">
    <property type="entry name" value="PKS_PP"/>
    <property type="match status" value="1"/>
</dbReference>
<comment type="similarity">
    <text evidence="2">Belongs to the ATP-dependent AMP-binding enzyme family.</text>
</comment>
<keyword evidence="6" id="KW-0413">Isomerase</keyword>
<dbReference type="InterPro" id="IPR001031">
    <property type="entry name" value="Thioesterase"/>
</dbReference>
<dbReference type="eggNOG" id="COG1020">
    <property type="taxonomic scope" value="Bacteria"/>
</dbReference>
<dbReference type="STRING" id="682795.AciX8_4053"/>
<proteinExistence type="inferred from homology"/>
<dbReference type="FunFam" id="3.40.50.12780:FF:000012">
    <property type="entry name" value="Non-ribosomal peptide synthetase"/>
    <property type="match status" value="1"/>
</dbReference>
<dbReference type="Pfam" id="PF00550">
    <property type="entry name" value="PP-binding"/>
    <property type="match status" value="1"/>
</dbReference>
<dbReference type="GO" id="GO:0047462">
    <property type="term" value="F:phenylalanine racemase (ATP-hydrolyzing) activity"/>
    <property type="evidence" value="ECO:0007669"/>
    <property type="project" value="UniProtKB-EC"/>
</dbReference>
<dbReference type="Proteomes" id="UP000007113">
    <property type="component" value="Chromosome"/>
</dbReference>
<dbReference type="Pfam" id="PF00501">
    <property type="entry name" value="AMP-binding"/>
    <property type="match status" value="1"/>
</dbReference>
<dbReference type="InterPro" id="IPR045851">
    <property type="entry name" value="AMP-bd_C_sf"/>
</dbReference>
<reference evidence="6 7" key="1">
    <citation type="submission" date="2011-11" db="EMBL/GenBank/DDBJ databases">
        <title>Complete sequence of Granulicella mallensis MP5ACTX8.</title>
        <authorList>
            <consortium name="US DOE Joint Genome Institute"/>
            <person name="Lucas S."/>
            <person name="Copeland A."/>
            <person name="Lapidus A."/>
            <person name="Cheng J.-F."/>
            <person name="Goodwin L."/>
            <person name="Pitluck S."/>
            <person name="Peters L."/>
            <person name="Lu M."/>
            <person name="Detter J.C."/>
            <person name="Han C."/>
            <person name="Tapia R."/>
            <person name="Land M."/>
            <person name="Hauser L."/>
            <person name="Kyrpides N."/>
            <person name="Ivanova N."/>
            <person name="Mikhailova N."/>
            <person name="Pagani I."/>
            <person name="Rawat S."/>
            <person name="Mannisto M."/>
            <person name="Haggblom M."/>
            <person name="Woyke T."/>
        </authorList>
    </citation>
    <scope>NUCLEOTIDE SEQUENCE [LARGE SCALE GENOMIC DNA]</scope>
    <source>
        <strain evidence="7">ATCC BAA-1857 / DSM 23137 / MP5ACTX8</strain>
    </source>
</reference>
<dbReference type="GO" id="GO:0043041">
    <property type="term" value="P:amino acid activation for nonribosomal peptide biosynthetic process"/>
    <property type="evidence" value="ECO:0007669"/>
    <property type="project" value="TreeGrafter"/>
</dbReference>
<evidence type="ECO:0000256" key="1">
    <source>
        <dbReference type="ARBA" id="ARBA00001957"/>
    </source>
</evidence>
<dbReference type="InterPro" id="IPR020806">
    <property type="entry name" value="PKS_PP-bd"/>
</dbReference>
<dbReference type="EC" id="5.1.1.11" evidence="6"/>
<dbReference type="FunFam" id="2.30.38.10:FF:000001">
    <property type="entry name" value="Non-ribosomal peptide synthetase PvdI"/>
    <property type="match status" value="1"/>
</dbReference>
<dbReference type="InterPro" id="IPR020845">
    <property type="entry name" value="AMP-binding_CS"/>
</dbReference>
<dbReference type="Gene3D" id="3.40.50.1820">
    <property type="entry name" value="alpha/beta hydrolase"/>
    <property type="match status" value="1"/>
</dbReference>
<dbReference type="FunFam" id="3.30.300.30:FF:000010">
    <property type="entry name" value="Enterobactin synthetase component F"/>
    <property type="match status" value="1"/>
</dbReference>
<dbReference type="Pfam" id="PF00668">
    <property type="entry name" value="Condensation"/>
    <property type="match status" value="1"/>
</dbReference>
<evidence type="ECO:0000256" key="4">
    <source>
        <dbReference type="ARBA" id="ARBA00022553"/>
    </source>
</evidence>
<dbReference type="InterPro" id="IPR006162">
    <property type="entry name" value="Ppantetheine_attach_site"/>
</dbReference>
<protein>
    <submittedName>
        <fullName evidence="6">Amino acid adenylation domain protein</fullName>
        <ecNumber evidence="6">5.1.1.11</ecNumber>
    </submittedName>
</protein>
<dbReference type="Gene3D" id="3.30.559.30">
    <property type="entry name" value="Nonribosomal peptide synthetase, condensation domain"/>
    <property type="match status" value="1"/>
</dbReference>
<dbReference type="SUPFAM" id="SSF52777">
    <property type="entry name" value="CoA-dependent acyltransferases"/>
    <property type="match status" value="2"/>
</dbReference>
<dbReference type="KEGG" id="gma:AciX8_4053"/>
<organism evidence="6 7">
    <name type="scientific">Granulicella mallensis (strain ATCC BAA-1857 / DSM 23137 / MP5ACTX8)</name>
    <dbReference type="NCBI Taxonomy" id="682795"/>
    <lineage>
        <taxon>Bacteria</taxon>
        <taxon>Pseudomonadati</taxon>
        <taxon>Acidobacteriota</taxon>
        <taxon>Terriglobia</taxon>
        <taxon>Terriglobales</taxon>
        <taxon>Acidobacteriaceae</taxon>
        <taxon>Granulicella</taxon>
    </lineage>
</organism>
<dbReference type="PANTHER" id="PTHR45527">
    <property type="entry name" value="NONRIBOSOMAL PEPTIDE SYNTHETASE"/>
    <property type="match status" value="1"/>
</dbReference>
<accession>G8NQ00</accession>
<dbReference type="SUPFAM" id="SSF53474">
    <property type="entry name" value="alpha/beta-Hydrolases"/>
    <property type="match status" value="1"/>
</dbReference>
<dbReference type="InterPro" id="IPR042099">
    <property type="entry name" value="ANL_N_sf"/>
</dbReference>
<dbReference type="InterPro" id="IPR036736">
    <property type="entry name" value="ACP-like_sf"/>
</dbReference>
<dbReference type="FunFam" id="3.40.50.980:FF:000001">
    <property type="entry name" value="Non-ribosomal peptide synthetase"/>
    <property type="match status" value="1"/>
</dbReference>
<dbReference type="SUPFAM" id="SSF47336">
    <property type="entry name" value="ACP-like"/>
    <property type="match status" value="1"/>
</dbReference>
<dbReference type="InterPro" id="IPR001242">
    <property type="entry name" value="Condensation_dom"/>
</dbReference>
<name>G8NQ00_GRAMM</name>
<sequence length="1343" mass="148816">MAMNQRTSYPLTSAQRGLYFSQKIAPAANMNLAEAVEICGPVQPEIFQRAFRQIVAEAEELRIRITEEDGRPVQVVQPVVECEFPYLDMSQEADPHAAIQVWMMAELARPVDVAKDALWTFALLKAADDRYFWYHRAHHIVEDGYGGGLVARRVAELYTAYAQGHEPAPHSFCTVKTLVETEANYRSSNRFERDREYWHQQLEQMPEAVTLSSNRQQHGLNSALLRSTGHLSPEVARQLTELGKTSGASLPQVLISLVAAYYQRATGVSDLVFGMPVSGRLSSALRSSVSVSANIVPIRASFTPQMTITDLFLQISRAVRQSLRHQQYRYEDLRRDLGLLGRDQNIAWLNVNIEPFDYKIDFDGAPAILHNLSNSSAEDLMVFVYDRGTDTGLRFDLDANPGLYTVTELNEHRRRLIRMVEQVLAHPDVPLQQLDVMGDEERQRLLMDWNATAADLSFTSLPAIVAEWAERTPYAPAVIFEDTTVSYRELHERSLRQAYQLRAQGVAPGDIVAVALPRSEQLMVALLAIMRTGAAYLPIDLDSPIERTMLVLGDAAPVVLIAQPQVHAHFSHGSFKLVQPEQSDVSLSMLDPSFDRSAPEATAYVLYTSGSTGKPKGVEITHYNLANFLEGMQRQLKLTPNDRFLAVTTVIFDIAGLELYLPLMVGARVVMASGEAAHNPPSLARLIRQSGSTHMQATPSLWRILLGCADIKLDGIHVMVGGEALSADLADQLKMMAARVTQFYGPTETTIWSTAFELLQGGAGVPPIGRPILNTQLYVLNEERQPVFTGAIGELYIGGAGVAKGYLRRPELTEQRFLANPFSGDGGRMYRTGDLVRWNNDGLLQFIGRADDQVKINGHRVELGEIESLLQQNEAVAEAAVIAEKNSKGAISLAAYIVAQHHATADLDALRMFLTGRLPGYMIPANFMALDAMPLTPNGKLDRKALPAIEEARRDIYVEPVTPTEKKLAVLWQKILKVDRVGLHDDFFDLGGDSLNAAEMIAHFPSQFEMELPLGSLFEAPTIAHLATLVERLSHEYSDTLSVVLPLRKVTKNPQRPLFCIHPISGISLGFSGLLRHLDPAIPVYGLQSRGLLGGAGLSASIEEIANDYLTQIRLIQPKGPYRLVGRSFGGLIAHAIAEQIEAQGLQVELLAMIDSHLFTTGNLSRTLTKAEEVRAALSFLDIDLEESELPATLEDLGELLLHPDNTRSAPLTQGIMRLSTEIMKTSPEFIRHISAVMLNNLKLARQYVPGTVNHDLVYFHATEMTGNVEGILDRNPASWRPFIGRKMEVHELACHHELVLEPVFAAQIGRVLQRHLAFRMERPLEISSLAHETMESIAPAYG</sequence>
<dbReference type="FunFam" id="1.10.1200.10:FF:000005">
    <property type="entry name" value="Nonribosomal peptide synthetase 1"/>
    <property type="match status" value="1"/>
</dbReference>
<dbReference type="OrthoDB" id="110547at2"/>
<evidence type="ECO:0000256" key="2">
    <source>
        <dbReference type="ARBA" id="ARBA00006432"/>
    </source>
</evidence>
<dbReference type="Gene3D" id="3.40.50.12780">
    <property type="entry name" value="N-terminal domain of ligase-like"/>
    <property type="match status" value="1"/>
</dbReference>
<dbReference type="InterPro" id="IPR009081">
    <property type="entry name" value="PP-bd_ACP"/>
</dbReference>
<keyword evidence="7" id="KW-1185">Reference proteome</keyword>
<dbReference type="InterPro" id="IPR023213">
    <property type="entry name" value="CAT-like_dom_sf"/>
</dbReference>
<dbReference type="EMBL" id="CP003130">
    <property type="protein sequence ID" value="AEU38334.1"/>
    <property type="molecule type" value="Genomic_DNA"/>
</dbReference>
<dbReference type="PROSITE" id="PS50075">
    <property type="entry name" value="CARRIER"/>
    <property type="match status" value="1"/>
</dbReference>
<gene>
    <name evidence="6" type="ordered locus">AciX8_4053</name>
</gene>
<dbReference type="CDD" id="cd12116">
    <property type="entry name" value="A_NRPS_Ta1_like"/>
    <property type="match status" value="1"/>
</dbReference>
<dbReference type="GO" id="GO:0031177">
    <property type="term" value="F:phosphopantetheine binding"/>
    <property type="evidence" value="ECO:0007669"/>
    <property type="project" value="InterPro"/>
</dbReference>
<dbReference type="GO" id="GO:0047527">
    <property type="term" value="F:2,3-dihydroxybenzoate-serine ligase activity"/>
    <property type="evidence" value="ECO:0007669"/>
    <property type="project" value="TreeGrafter"/>
</dbReference>
<evidence type="ECO:0000256" key="3">
    <source>
        <dbReference type="ARBA" id="ARBA00022450"/>
    </source>
</evidence>